<dbReference type="CDD" id="cd22887">
    <property type="entry name" value="Atg16_CCD"/>
    <property type="match status" value="1"/>
</dbReference>
<keyword evidence="2" id="KW-0677">Repeat</keyword>
<accession>A0A8T0HCE7</accession>
<dbReference type="Proteomes" id="UP000822688">
    <property type="component" value="Chromosome 6"/>
</dbReference>
<feature type="repeat" description="WD" evidence="3">
    <location>
        <begin position="478"/>
        <end position="510"/>
    </location>
</feature>
<dbReference type="InterPro" id="IPR015943">
    <property type="entry name" value="WD40/YVTN_repeat-like_dom_sf"/>
</dbReference>
<dbReference type="AlphaFoldDB" id="A0A8T0HCE7"/>
<dbReference type="SUPFAM" id="SSF50978">
    <property type="entry name" value="WD40 repeat-like"/>
    <property type="match status" value="1"/>
</dbReference>
<dbReference type="GO" id="GO:0000045">
    <property type="term" value="P:autophagosome assembly"/>
    <property type="evidence" value="ECO:0007669"/>
    <property type="project" value="InterPro"/>
</dbReference>
<dbReference type="InterPro" id="IPR045160">
    <property type="entry name" value="ATG16"/>
</dbReference>
<keyword evidence="7" id="KW-1185">Reference proteome</keyword>
<protein>
    <recommendedName>
        <fullName evidence="5">Autophagy-related protein 16 domain-containing protein</fullName>
    </recommendedName>
</protein>
<name>A0A8T0HCE7_CERPU</name>
<dbReference type="Gene3D" id="2.130.10.10">
    <property type="entry name" value="YVTN repeat-like/Quinoprotein amine dehydrogenase"/>
    <property type="match status" value="2"/>
</dbReference>
<feature type="repeat" description="WD" evidence="3">
    <location>
        <begin position="264"/>
        <end position="305"/>
    </location>
</feature>
<dbReference type="FunFam" id="2.130.10.10:FF:000809">
    <property type="entry name" value="Autophagy-related protein 16"/>
    <property type="match status" value="1"/>
</dbReference>
<feature type="repeat" description="WD" evidence="3">
    <location>
        <begin position="448"/>
        <end position="468"/>
    </location>
</feature>
<evidence type="ECO:0000256" key="2">
    <source>
        <dbReference type="ARBA" id="ARBA00022737"/>
    </source>
</evidence>
<proteinExistence type="predicted"/>
<comment type="caution">
    <text evidence="6">The sequence shown here is derived from an EMBL/GenBank/DDBJ whole genome shotgun (WGS) entry which is preliminary data.</text>
</comment>
<keyword evidence="1 3" id="KW-0853">WD repeat</keyword>
<feature type="coiled-coil region" evidence="4">
    <location>
        <begin position="45"/>
        <end position="178"/>
    </location>
</feature>
<evidence type="ECO:0000313" key="7">
    <source>
        <dbReference type="Proteomes" id="UP000822688"/>
    </source>
</evidence>
<reference evidence="6 7" key="1">
    <citation type="submission" date="2020-06" db="EMBL/GenBank/DDBJ databases">
        <title>WGS assembly of Ceratodon purpureus strain R40.</title>
        <authorList>
            <person name="Carey S.B."/>
            <person name="Jenkins J."/>
            <person name="Shu S."/>
            <person name="Lovell J.T."/>
            <person name="Sreedasyam A."/>
            <person name="Maumus F."/>
            <person name="Tiley G.P."/>
            <person name="Fernandez-Pozo N."/>
            <person name="Barry K."/>
            <person name="Chen C."/>
            <person name="Wang M."/>
            <person name="Lipzen A."/>
            <person name="Daum C."/>
            <person name="Saski C.A."/>
            <person name="Payton A.C."/>
            <person name="Mcbreen J.C."/>
            <person name="Conrad R.E."/>
            <person name="Kollar L.M."/>
            <person name="Olsson S."/>
            <person name="Huttunen S."/>
            <person name="Landis J.B."/>
            <person name="Wickett N.J."/>
            <person name="Johnson M.G."/>
            <person name="Rensing S.A."/>
            <person name="Grimwood J."/>
            <person name="Schmutz J."/>
            <person name="Mcdaniel S.F."/>
        </authorList>
    </citation>
    <scope>NUCLEOTIDE SEQUENCE [LARGE SCALE GENOMIC DNA]</scope>
    <source>
        <strain evidence="6 7">R40</strain>
    </source>
</reference>
<dbReference type="PANTHER" id="PTHR19878">
    <property type="entry name" value="AUTOPHAGY PROTEIN 16-LIKE"/>
    <property type="match status" value="1"/>
</dbReference>
<feature type="repeat" description="WD" evidence="3">
    <location>
        <begin position="222"/>
        <end position="263"/>
    </location>
</feature>
<evidence type="ECO:0000256" key="3">
    <source>
        <dbReference type="PROSITE-ProRule" id="PRU00221"/>
    </source>
</evidence>
<dbReference type="PROSITE" id="PS50294">
    <property type="entry name" value="WD_REPEATS_REGION"/>
    <property type="match status" value="2"/>
</dbReference>
<dbReference type="EMBL" id="CM026427">
    <property type="protein sequence ID" value="KAG0568940.1"/>
    <property type="molecule type" value="Genomic_DNA"/>
</dbReference>
<feature type="repeat" description="WD" evidence="3">
    <location>
        <begin position="306"/>
        <end position="348"/>
    </location>
</feature>
<dbReference type="PROSITE" id="PS00678">
    <property type="entry name" value="WD_REPEATS_1"/>
    <property type="match status" value="4"/>
</dbReference>
<feature type="repeat" description="WD" evidence="3">
    <location>
        <begin position="357"/>
        <end position="389"/>
    </location>
</feature>
<dbReference type="InterPro" id="IPR001680">
    <property type="entry name" value="WD40_rpt"/>
</dbReference>
<dbReference type="InterPro" id="IPR013923">
    <property type="entry name" value="Autophagy-rel_prot_16_dom"/>
</dbReference>
<dbReference type="InterPro" id="IPR036322">
    <property type="entry name" value="WD40_repeat_dom_sf"/>
</dbReference>
<sequence>MEMEDRMGYAIVQACRAMKRRHRLEEGAYAPAIAAISQVINSQATLELEEKVKALQVELNQSYQKHSQVSEKLVEEVTESQSLRTQLGEKEATLNQLQEELTAAKEKVAQVEADGKETQSALVTATAEVEELRAHVKELEGKINDLKKENDMLIERWMKQKMQDAERLNEANAMYEDMMEKVKAGQLQELARLQVDGIVRHSEAGAEDYVESGLPSSVKHVIRAHDVTCSAIKFEHGGKTVYSGGHDRLVKSWNVISGACQSTLRGGLGSVLDLAMSFDKNLVVAACSDHKLHLWESQTGRMRHTLTGHTEKVVSVDVSKTSSRRAVSAAYDRTMKTWDMQTGYVTNTLICYSNCNAVALTMNGEILCSGHMDGNLRLWDIRSGKQSSEVVAHNQGITSVSVSRNGHTMLTSGRDNVHNLIDVRTLEVQATFRAPGLLVATNWSRSCLSPDEKYVAAGGADGSVVVWNRYAKDSTVTLKGHTSAVLACTWSDEGRPLVTADKNGCVIIWQ</sequence>
<dbReference type="Pfam" id="PF00400">
    <property type="entry name" value="WD40"/>
    <property type="match status" value="7"/>
</dbReference>
<dbReference type="Gene3D" id="1.20.5.170">
    <property type="match status" value="1"/>
</dbReference>
<feature type="domain" description="Autophagy-related protein 16" evidence="5">
    <location>
        <begin position="34"/>
        <end position="169"/>
    </location>
</feature>
<dbReference type="PROSITE" id="PS50082">
    <property type="entry name" value="WD_REPEATS_2"/>
    <property type="match status" value="6"/>
</dbReference>
<dbReference type="SMART" id="SM00320">
    <property type="entry name" value="WD40"/>
    <property type="match status" value="7"/>
</dbReference>
<dbReference type="CDD" id="cd00200">
    <property type="entry name" value="WD40"/>
    <property type="match status" value="1"/>
</dbReference>
<evidence type="ECO:0000313" key="6">
    <source>
        <dbReference type="EMBL" id="KAG0568940.1"/>
    </source>
</evidence>
<dbReference type="PANTHER" id="PTHR19878:SF8">
    <property type="entry name" value="AUTOPHAGY-RELATED 16, ISOFORM F"/>
    <property type="match status" value="1"/>
</dbReference>
<evidence type="ECO:0000256" key="4">
    <source>
        <dbReference type="SAM" id="Coils"/>
    </source>
</evidence>
<dbReference type="InterPro" id="IPR019775">
    <property type="entry name" value="WD40_repeat_CS"/>
</dbReference>
<evidence type="ECO:0000256" key="1">
    <source>
        <dbReference type="ARBA" id="ARBA00022574"/>
    </source>
</evidence>
<gene>
    <name evidence="6" type="ORF">KC19_6G053400</name>
</gene>
<dbReference type="Pfam" id="PF08614">
    <property type="entry name" value="ATG16"/>
    <property type="match status" value="1"/>
</dbReference>
<organism evidence="6 7">
    <name type="scientific">Ceratodon purpureus</name>
    <name type="common">Fire moss</name>
    <name type="synonym">Dicranum purpureum</name>
    <dbReference type="NCBI Taxonomy" id="3225"/>
    <lineage>
        <taxon>Eukaryota</taxon>
        <taxon>Viridiplantae</taxon>
        <taxon>Streptophyta</taxon>
        <taxon>Embryophyta</taxon>
        <taxon>Bryophyta</taxon>
        <taxon>Bryophytina</taxon>
        <taxon>Bryopsida</taxon>
        <taxon>Dicranidae</taxon>
        <taxon>Pseudoditrichales</taxon>
        <taxon>Ditrichaceae</taxon>
        <taxon>Ceratodon</taxon>
    </lineage>
</organism>
<keyword evidence="4" id="KW-0175">Coiled coil</keyword>
<evidence type="ECO:0000259" key="5">
    <source>
        <dbReference type="Pfam" id="PF08614"/>
    </source>
</evidence>